<protein>
    <submittedName>
        <fullName evidence="2">Uncharacterized protein</fullName>
    </submittedName>
</protein>
<reference evidence="2 3" key="1">
    <citation type="submission" date="2020-03" db="EMBL/GenBank/DDBJ databases">
        <title>Draft genome sequences of bacterial isolates from the female urobiome.</title>
        <authorList>
            <person name="Miller-Ensminger T."/>
            <person name="Wolfe A.J."/>
            <person name="Putonti C."/>
        </authorList>
    </citation>
    <scope>NUCLEOTIDE SEQUENCE [LARGE SCALE GENOMIC DNA]</scope>
    <source>
        <strain evidence="2 3">UMB8490</strain>
    </source>
</reference>
<dbReference type="EMBL" id="JAAUVV010000009">
    <property type="protein sequence ID" value="NJJ03931.1"/>
    <property type="molecule type" value="Genomic_DNA"/>
</dbReference>
<comment type="caution">
    <text evidence="2">The sequence shown here is derived from an EMBL/GenBank/DDBJ whole genome shotgun (WGS) entry which is preliminary data.</text>
</comment>
<dbReference type="Proteomes" id="UP000591626">
    <property type="component" value="Unassembled WGS sequence"/>
</dbReference>
<evidence type="ECO:0000313" key="3">
    <source>
        <dbReference type="Proteomes" id="UP000591626"/>
    </source>
</evidence>
<feature type="transmembrane region" description="Helical" evidence="1">
    <location>
        <begin position="7"/>
        <end position="27"/>
    </location>
</feature>
<keyword evidence="1" id="KW-1133">Transmembrane helix</keyword>
<gene>
    <name evidence="2" type="ORF">HC138_06150</name>
</gene>
<keyword evidence="1" id="KW-0812">Transmembrane</keyword>
<accession>A0AAP7CCE9</accession>
<dbReference type="PROSITE" id="PS51257">
    <property type="entry name" value="PROKAR_LIPOPROTEIN"/>
    <property type="match status" value="1"/>
</dbReference>
<proteinExistence type="predicted"/>
<feature type="transmembrane region" description="Helical" evidence="1">
    <location>
        <begin position="86"/>
        <end position="108"/>
    </location>
</feature>
<organism evidence="2 3">
    <name type="scientific">Corynebacterium coyleae</name>
    <dbReference type="NCBI Taxonomy" id="53374"/>
    <lineage>
        <taxon>Bacteria</taxon>
        <taxon>Bacillati</taxon>
        <taxon>Actinomycetota</taxon>
        <taxon>Actinomycetes</taxon>
        <taxon>Mycobacteriales</taxon>
        <taxon>Corynebacteriaceae</taxon>
        <taxon>Corynebacterium</taxon>
    </lineage>
</organism>
<feature type="transmembrane region" description="Helical" evidence="1">
    <location>
        <begin position="57"/>
        <end position="79"/>
    </location>
</feature>
<dbReference type="RefSeq" id="WP_070771737.1">
    <property type="nucleotide sequence ID" value="NZ_JAAUVV010000009.1"/>
</dbReference>
<dbReference type="AlphaFoldDB" id="A0AAP7CCE9"/>
<evidence type="ECO:0000313" key="2">
    <source>
        <dbReference type="EMBL" id="NJJ03931.1"/>
    </source>
</evidence>
<sequence length="143" mass="15878">MSRDLDITVLLVCIGGVLLMIACWTFYIQGVRRAPKTEEWYDEGDVNGSESDGALFVYPYGSLVIGTASAFVLFGIMNLPEPVETVLLVLCMAAGGIGIIGFTGAFGIPLPWPFVPRWVVDIRKAKRARRRERREARKKEKKG</sequence>
<keyword evidence="1" id="KW-0472">Membrane</keyword>
<evidence type="ECO:0000256" key="1">
    <source>
        <dbReference type="SAM" id="Phobius"/>
    </source>
</evidence>
<name>A0AAP7CCE9_9CORY</name>